<comment type="similarity">
    <text evidence="1">Belongs to the peptidase S9A family.</text>
</comment>
<dbReference type="InterPro" id="IPR029058">
    <property type="entry name" value="AB_hydrolase_fold"/>
</dbReference>
<dbReference type="AlphaFoldDB" id="A0A7R7GRI2"/>
<sequence length="734" mass="82472">MSAGDDAERSDEEERRNMARPPALPPVAKRVETRRVYHGDVFIDPYEWLRDKSSPEVVAHLEAENAYADAMTAHLEPLRQQIFDEIKARTKETDLSVPTRRGDWWYYVRSYEGKQYGVHCRCPVRDRHDWNPPIFDEHTEIPGEQVLLDENVEAEGHDFFALGAAAVSPDGNVLAYSVDHVGDERYTLRFKDLRTGERYPDEITGIGAGVTWATDNRTVYYVTVDAAWRPDTVWRHRLNSGLPSEKVYHEADERFWLAVGRTRSDAYVLIVSGSAITSEVRYADAADPHAQFTTVLPRRDGVEYSVEHAVVGGQDRFLILHNDGAINFTLAEAPVDDPTAQRTLIAHRDDVRLDAVDAFASHLVVSYRRAALPRIQLWPVQPDGGYGRPEEIRFDSELMSAGLGPNPSWDSPKLRIGAGSFLTPVQIYDVDFVTGERTLLREQPVLGDYRREDYVERRDWAYAADGARIPVSIVHRKGIELPAPTLLYGYGAYEICEDPRFSIARLSLLDRGMVFVIAHVRGGGEMGRLWYEHGKLLQKKNTFTDFVAVARHLVEAGVTRPQNLVALGGSAGGLLVGAVANMAPELFAGILAQVPFVDPLTTLLDPSLPLTVTEWDEWGNPLRDSDVYFYIKSYSPYENITAQDYPPILAMTSLHDTRVYYVEPAKWAAALRHTKTDTNPVLLKTQMSAGHGGISGRYERWKEVAFQYAWLLAAADRDHYGSTQVDDLVSDAQG</sequence>
<organism evidence="8 9">
    <name type="scientific">Mycobacterium heckeshornense</name>
    <dbReference type="NCBI Taxonomy" id="110505"/>
    <lineage>
        <taxon>Bacteria</taxon>
        <taxon>Bacillati</taxon>
        <taxon>Actinomycetota</taxon>
        <taxon>Actinomycetes</taxon>
        <taxon>Mycobacteriales</taxon>
        <taxon>Mycobacteriaceae</taxon>
        <taxon>Mycobacterium</taxon>
    </lineage>
</organism>
<dbReference type="Proteomes" id="UP000595446">
    <property type="component" value="Chromosome"/>
</dbReference>
<keyword evidence="9" id="KW-1185">Reference proteome</keyword>
<dbReference type="InterPro" id="IPR001375">
    <property type="entry name" value="Peptidase_S9_cat"/>
</dbReference>
<dbReference type="SUPFAM" id="SSF50993">
    <property type="entry name" value="Peptidase/esterase 'gauge' domain"/>
    <property type="match status" value="1"/>
</dbReference>
<reference evidence="8 9" key="1">
    <citation type="submission" date="2020-12" db="EMBL/GenBank/DDBJ databases">
        <title>Complete genome sequence of Mycobacterium heckeshornense JCM 15655T, closely related to a pathogenic non-tuberculous mycobacterial species Mycobacterium xenopi.</title>
        <authorList>
            <person name="Yoshida M."/>
            <person name="Fukano H."/>
            <person name="Asakura T."/>
            <person name="Suzuki M."/>
            <person name="Hoshino Y."/>
        </authorList>
    </citation>
    <scope>NUCLEOTIDE SEQUENCE [LARGE SCALE GENOMIC DNA]</scope>
    <source>
        <strain evidence="8 9">JCM 15655</strain>
    </source>
</reference>
<evidence type="ECO:0000313" key="9">
    <source>
        <dbReference type="Proteomes" id="UP000595446"/>
    </source>
</evidence>
<dbReference type="EMBL" id="AP024237">
    <property type="protein sequence ID" value="BCO34154.1"/>
    <property type="molecule type" value="Genomic_DNA"/>
</dbReference>
<evidence type="ECO:0000256" key="5">
    <source>
        <dbReference type="SAM" id="MobiDB-lite"/>
    </source>
</evidence>
<keyword evidence="2" id="KW-0645">Protease</keyword>
<name>A0A7R7GRI2_9MYCO</name>
<dbReference type="GO" id="GO:0004252">
    <property type="term" value="F:serine-type endopeptidase activity"/>
    <property type="evidence" value="ECO:0007669"/>
    <property type="project" value="InterPro"/>
</dbReference>
<evidence type="ECO:0000256" key="1">
    <source>
        <dbReference type="ARBA" id="ARBA00005228"/>
    </source>
</evidence>
<dbReference type="InterPro" id="IPR051543">
    <property type="entry name" value="Serine_Peptidase_S9A"/>
</dbReference>
<dbReference type="SUPFAM" id="SSF53474">
    <property type="entry name" value="alpha/beta-Hydrolases"/>
    <property type="match status" value="1"/>
</dbReference>
<evidence type="ECO:0000259" key="6">
    <source>
        <dbReference type="Pfam" id="PF00326"/>
    </source>
</evidence>
<dbReference type="PANTHER" id="PTHR11757:SF19">
    <property type="entry name" value="PROLYL ENDOPEPTIDASE-LIKE"/>
    <property type="match status" value="1"/>
</dbReference>
<evidence type="ECO:0000256" key="4">
    <source>
        <dbReference type="ARBA" id="ARBA00022825"/>
    </source>
</evidence>
<feature type="region of interest" description="Disordered" evidence="5">
    <location>
        <begin position="1"/>
        <end position="27"/>
    </location>
</feature>
<keyword evidence="4" id="KW-0720">Serine protease</keyword>
<evidence type="ECO:0000313" key="8">
    <source>
        <dbReference type="EMBL" id="BCO34154.1"/>
    </source>
</evidence>
<feature type="domain" description="Peptidase S9A N-terminal" evidence="7">
    <location>
        <begin position="25"/>
        <end position="442"/>
    </location>
</feature>
<accession>A0A7R7GRI2</accession>
<protein>
    <submittedName>
        <fullName evidence="8">Oligopeptidase B</fullName>
    </submittedName>
</protein>
<dbReference type="GO" id="GO:0006508">
    <property type="term" value="P:proteolysis"/>
    <property type="evidence" value="ECO:0007669"/>
    <property type="project" value="UniProtKB-KW"/>
</dbReference>
<dbReference type="Gene3D" id="3.40.50.1820">
    <property type="entry name" value="alpha/beta hydrolase"/>
    <property type="match status" value="1"/>
</dbReference>
<evidence type="ECO:0000256" key="3">
    <source>
        <dbReference type="ARBA" id="ARBA00022801"/>
    </source>
</evidence>
<dbReference type="InterPro" id="IPR002470">
    <property type="entry name" value="Peptidase_S9A"/>
</dbReference>
<dbReference type="Pfam" id="PF00326">
    <property type="entry name" value="Peptidase_S9"/>
    <property type="match status" value="1"/>
</dbReference>
<evidence type="ECO:0000259" key="7">
    <source>
        <dbReference type="Pfam" id="PF02897"/>
    </source>
</evidence>
<proteinExistence type="inferred from homology"/>
<evidence type="ECO:0000256" key="2">
    <source>
        <dbReference type="ARBA" id="ARBA00022670"/>
    </source>
</evidence>
<keyword evidence="3" id="KW-0378">Hydrolase</keyword>
<feature type="domain" description="Peptidase S9 prolyl oligopeptidase catalytic" evidence="6">
    <location>
        <begin position="500"/>
        <end position="715"/>
    </location>
</feature>
<dbReference type="PANTHER" id="PTHR11757">
    <property type="entry name" value="PROTEASE FAMILY S9A OLIGOPEPTIDASE"/>
    <property type="match status" value="1"/>
</dbReference>
<dbReference type="PRINTS" id="PR00862">
    <property type="entry name" value="PROLIGOPTASE"/>
</dbReference>
<gene>
    <name evidence="8" type="primary">ptrB</name>
    <name evidence="8" type="ORF">MHEC_05870</name>
</gene>
<dbReference type="Gene3D" id="2.130.10.120">
    <property type="entry name" value="Prolyl oligopeptidase, N-terminal domain"/>
    <property type="match status" value="1"/>
</dbReference>
<dbReference type="Pfam" id="PF02897">
    <property type="entry name" value="Peptidase_S9_N"/>
    <property type="match status" value="1"/>
</dbReference>
<dbReference type="InterPro" id="IPR023302">
    <property type="entry name" value="Pept_S9A_N"/>
</dbReference>